<accession>A0A269T6G6</accession>
<dbReference type="Proteomes" id="UP000261288">
    <property type="component" value="Unassembled WGS sequence"/>
</dbReference>
<protein>
    <submittedName>
        <fullName evidence="1">Uncharacterized protein</fullName>
    </submittedName>
</protein>
<evidence type="ECO:0000313" key="1">
    <source>
        <dbReference type="EMBL" id="RGL44797.1"/>
    </source>
</evidence>
<dbReference type="AlphaFoldDB" id="A0A269T6G6"/>
<dbReference type="SUPFAM" id="SSF50965">
    <property type="entry name" value="Galactose oxidase, central domain"/>
    <property type="match status" value="1"/>
</dbReference>
<proteinExistence type="predicted"/>
<organism evidence="1 2">
    <name type="scientific">Bifidobacterium longum</name>
    <dbReference type="NCBI Taxonomy" id="216816"/>
    <lineage>
        <taxon>Bacteria</taxon>
        <taxon>Bacillati</taxon>
        <taxon>Actinomycetota</taxon>
        <taxon>Actinomycetes</taxon>
        <taxon>Bifidobacteriales</taxon>
        <taxon>Bifidobacteriaceae</taxon>
        <taxon>Bifidobacterium</taxon>
    </lineage>
</organism>
<comment type="caution">
    <text evidence="1">The sequence shown here is derived from an EMBL/GenBank/DDBJ whole genome shotgun (WGS) entry which is preliminary data.</text>
</comment>
<dbReference type="EMBL" id="QSRZ01000016">
    <property type="protein sequence ID" value="RGL44797.1"/>
    <property type="molecule type" value="Genomic_DNA"/>
</dbReference>
<reference evidence="1 2" key="1">
    <citation type="submission" date="2018-08" db="EMBL/GenBank/DDBJ databases">
        <title>A genome reference for cultivated species of the human gut microbiota.</title>
        <authorList>
            <person name="Zou Y."/>
            <person name="Xue W."/>
            <person name="Luo G."/>
        </authorList>
    </citation>
    <scope>NUCLEOTIDE SEQUENCE [LARGE SCALE GENOMIC DNA]</scope>
    <source>
        <strain evidence="1 2">TF06-45A</strain>
    </source>
</reference>
<evidence type="ECO:0000313" key="2">
    <source>
        <dbReference type="Proteomes" id="UP000261288"/>
    </source>
</evidence>
<dbReference type="InterPro" id="IPR011043">
    <property type="entry name" value="Gal_Oxase/kelch_b-propeller"/>
</dbReference>
<sequence>MRNRRRIVAMAMSILLVTLLATYLLLCFLPVSSHEKSDLSAAYKIVYSDMFSSNKGGILTIDEQGSIIHDEPLGDLQNAAEYSYKDGIFIAGGRRHNTHLIIGKNSKSKLIHLLSDPNYSGVMSIEPHNGGVSAVMNGNDSPEDDSYLNLLVIEDSNGKVLEKRILKIYTEDQVSTDENMFIVGHELTLSSNRYQGKIIRYDFSTGGITEKVTDDNLLYNQLVLWNKQLLVVGTDLNGLPEQIDMFDASTLERVASIRLESDFHSLISVKGWPWIIGSTQACPISDNSYDIDRAKCLDIPTIKDTQDVTQAISSQNKAFILIRDKTISEENGIKAIGNILAIDTKTGDTVLAPVHIPSNRSTDSILFLPYPLR</sequence>
<gene>
    <name evidence="1" type="ORF">DXC63_11575</name>
</gene>
<name>A0A269T6G6_BIFLN</name>